<evidence type="ECO:0000313" key="1">
    <source>
        <dbReference type="EMBL" id="TQV89986.1"/>
    </source>
</evidence>
<comment type="caution">
    <text evidence="1">The sequence shown here is derived from an EMBL/GenBank/DDBJ whole genome shotgun (WGS) entry which is preliminary data.</text>
</comment>
<accession>A0A545UKJ9</accession>
<sequence length="203" mass="23553">MEWLPDFLVQLERVANNDGGRHDDDPIKFFTWRGQKIAYFQDMVNVSQMLLAAKHHPNALNRLGLQKLLHDAKTTMSGAFISYAKAIRVCTKLYIKFNDLPDFITGRSDPQVPDDCFDFFKWHGRSVAYIPHRRLVNAGHMFTAVGYTRQTIHMESFGKHFSEKYFHKGSRKFEGTYILYGDAIRVCEDKAIDISQLPAWFEV</sequence>
<reference evidence="1 2" key="1">
    <citation type="journal article" date="2019" name="Appl. Microbiol. Biotechnol.">
        <title>Genome sequence of Isaria javanica and comparative genome analysis insights into family S53 peptidase evolution in fungal entomopathogens.</title>
        <authorList>
            <person name="Lin R."/>
            <person name="Zhang X."/>
            <person name="Xin B."/>
            <person name="Zou M."/>
            <person name="Gao Y."/>
            <person name="Qin F."/>
            <person name="Hu Q."/>
            <person name="Xie B."/>
            <person name="Cheng X."/>
        </authorList>
    </citation>
    <scope>NUCLEOTIDE SEQUENCE [LARGE SCALE GENOMIC DNA]</scope>
    <source>
        <strain evidence="1 2">IJ1G</strain>
    </source>
</reference>
<proteinExistence type="predicted"/>
<organism evidence="1 2">
    <name type="scientific">Cordyceps javanica</name>
    <dbReference type="NCBI Taxonomy" id="43265"/>
    <lineage>
        <taxon>Eukaryota</taxon>
        <taxon>Fungi</taxon>
        <taxon>Dikarya</taxon>
        <taxon>Ascomycota</taxon>
        <taxon>Pezizomycotina</taxon>
        <taxon>Sordariomycetes</taxon>
        <taxon>Hypocreomycetidae</taxon>
        <taxon>Hypocreales</taxon>
        <taxon>Cordycipitaceae</taxon>
        <taxon>Cordyceps</taxon>
    </lineage>
</organism>
<evidence type="ECO:0000313" key="2">
    <source>
        <dbReference type="Proteomes" id="UP000315783"/>
    </source>
</evidence>
<dbReference type="OrthoDB" id="10435715at2759"/>
<name>A0A545UKJ9_9HYPO</name>
<dbReference type="EMBL" id="SPUK01000047">
    <property type="protein sequence ID" value="TQV89986.1"/>
    <property type="molecule type" value="Genomic_DNA"/>
</dbReference>
<dbReference type="Proteomes" id="UP000315783">
    <property type="component" value="Unassembled WGS sequence"/>
</dbReference>
<keyword evidence="2" id="KW-1185">Reference proteome</keyword>
<gene>
    <name evidence="1" type="ORF">IF1G_11345</name>
</gene>
<protein>
    <submittedName>
        <fullName evidence="1">Uncharacterized protein</fullName>
    </submittedName>
</protein>
<dbReference type="AlphaFoldDB" id="A0A545UKJ9"/>